<dbReference type="PROSITE" id="PS50878">
    <property type="entry name" value="RT_POL"/>
    <property type="match status" value="1"/>
</dbReference>
<feature type="compositionally biased region" description="Low complexity" evidence="1">
    <location>
        <begin position="45"/>
        <end position="58"/>
    </location>
</feature>
<keyword evidence="4" id="KW-1185">Reference proteome</keyword>
<sequence>MGRTRKSEPPKTPRGPQLSQSQGPMDDYLHNTADASGEASGSKMAPTSSAPGAPSASTLEGIGEELRTIAASMATKADLLGLTTTIQDALRAEIAGIRTEVTLLLQLRRSVEDLDNRGRRCNIRGIRDVHGSPAEPQLTETRHTTNSSDQAPGGETPPHVQTYIQDTIRARVDPNAASFLDEPLTTEDLAAALKHTKYGRAPGPDGFPSGYYKQFAMTLLPWLTRAVNEVSEGGHFGTESLTATIAVLLKPGKDPEHCCSYRPISLLNVDTKLLTKVLATRLQRILPSLVHVDQTGFIPGREARDSTLRLFSIQHHARKHRKHLLLLSTDAEKAFDRVNWAYMFQTLRSMGFGQRIMAWITVLYSTPRAAVRVNGAIRDNRNVHGYTWQGTEHKVAAYADDLLFFVSQPRITLPCILSEIERFGRLSGFRLNLAKCEALNITTPAAEYEALGLLFPFRWCTEAMKYLGIWITTDPQEIYRRNFETLLRNIETDLTRWSYPHITWHGHIAVLKMNILPRILYLFQTIPTTLPESFFSTLKSA</sequence>
<evidence type="ECO:0000256" key="1">
    <source>
        <dbReference type="SAM" id="MobiDB-lite"/>
    </source>
</evidence>
<dbReference type="Proteomes" id="UP001295444">
    <property type="component" value="Chromosome 07"/>
</dbReference>
<feature type="compositionally biased region" description="Basic and acidic residues" evidence="1">
    <location>
        <begin position="1"/>
        <end position="11"/>
    </location>
</feature>
<proteinExistence type="predicted"/>
<protein>
    <recommendedName>
        <fullName evidence="2">Reverse transcriptase domain-containing protein</fullName>
    </recommendedName>
</protein>
<gene>
    <name evidence="3" type="ORF">PECUL_23A007547</name>
</gene>
<dbReference type="EMBL" id="OW240918">
    <property type="protein sequence ID" value="CAH2306955.1"/>
    <property type="molecule type" value="Genomic_DNA"/>
</dbReference>
<reference evidence="3" key="1">
    <citation type="submission" date="2022-03" db="EMBL/GenBank/DDBJ databases">
        <authorList>
            <person name="Alioto T."/>
            <person name="Alioto T."/>
            <person name="Gomez Garrido J."/>
        </authorList>
    </citation>
    <scope>NUCLEOTIDE SEQUENCE</scope>
</reference>
<accession>A0AAD1SP47</accession>
<feature type="domain" description="Reverse transcriptase" evidence="2">
    <location>
        <begin position="229"/>
        <end position="471"/>
    </location>
</feature>
<evidence type="ECO:0000313" key="4">
    <source>
        <dbReference type="Proteomes" id="UP001295444"/>
    </source>
</evidence>
<dbReference type="Pfam" id="PF00078">
    <property type="entry name" value="RVT_1"/>
    <property type="match status" value="1"/>
</dbReference>
<evidence type="ECO:0000313" key="3">
    <source>
        <dbReference type="EMBL" id="CAH2306955.1"/>
    </source>
</evidence>
<dbReference type="PANTHER" id="PTHR31635">
    <property type="entry name" value="REVERSE TRANSCRIPTASE DOMAIN-CONTAINING PROTEIN-RELATED"/>
    <property type="match status" value="1"/>
</dbReference>
<feature type="non-terminal residue" evidence="3">
    <location>
        <position position="541"/>
    </location>
</feature>
<dbReference type="AlphaFoldDB" id="A0AAD1SP47"/>
<feature type="region of interest" description="Disordered" evidence="1">
    <location>
        <begin position="127"/>
        <end position="160"/>
    </location>
</feature>
<dbReference type="CDD" id="cd01650">
    <property type="entry name" value="RT_nLTR_like"/>
    <property type="match status" value="1"/>
</dbReference>
<evidence type="ECO:0000259" key="2">
    <source>
        <dbReference type="PROSITE" id="PS50878"/>
    </source>
</evidence>
<dbReference type="SUPFAM" id="SSF56672">
    <property type="entry name" value="DNA/RNA polymerases"/>
    <property type="match status" value="1"/>
</dbReference>
<organism evidence="3 4">
    <name type="scientific">Pelobates cultripes</name>
    <name type="common">Western spadefoot toad</name>
    <dbReference type="NCBI Taxonomy" id="61616"/>
    <lineage>
        <taxon>Eukaryota</taxon>
        <taxon>Metazoa</taxon>
        <taxon>Chordata</taxon>
        <taxon>Craniata</taxon>
        <taxon>Vertebrata</taxon>
        <taxon>Euteleostomi</taxon>
        <taxon>Amphibia</taxon>
        <taxon>Batrachia</taxon>
        <taxon>Anura</taxon>
        <taxon>Pelobatoidea</taxon>
        <taxon>Pelobatidae</taxon>
        <taxon>Pelobates</taxon>
    </lineage>
</organism>
<dbReference type="PANTHER" id="PTHR31635:SF196">
    <property type="entry name" value="REVERSE TRANSCRIPTASE DOMAIN-CONTAINING PROTEIN-RELATED"/>
    <property type="match status" value="1"/>
</dbReference>
<feature type="region of interest" description="Disordered" evidence="1">
    <location>
        <begin position="1"/>
        <end position="58"/>
    </location>
</feature>
<dbReference type="InterPro" id="IPR000477">
    <property type="entry name" value="RT_dom"/>
</dbReference>
<dbReference type="InterPro" id="IPR043502">
    <property type="entry name" value="DNA/RNA_pol_sf"/>
</dbReference>
<name>A0AAD1SP47_PELCU</name>